<dbReference type="Pfam" id="PF00126">
    <property type="entry name" value="HTH_1"/>
    <property type="match status" value="1"/>
</dbReference>
<dbReference type="InterPro" id="IPR036388">
    <property type="entry name" value="WH-like_DNA-bd_sf"/>
</dbReference>
<dbReference type="SUPFAM" id="SSF53850">
    <property type="entry name" value="Periplasmic binding protein-like II"/>
    <property type="match status" value="1"/>
</dbReference>
<dbReference type="GO" id="GO:0032993">
    <property type="term" value="C:protein-DNA complex"/>
    <property type="evidence" value="ECO:0007669"/>
    <property type="project" value="TreeGrafter"/>
</dbReference>
<evidence type="ECO:0000256" key="1">
    <source>
        <dbReference type="ARBA" id="ARBA00009437"/>
    </source>
</evidence>
<evidence type="ECO:0000313" key="6">
    <source>
        <dbReference type="EMBL" id="GEC09803.1"/>
    </source>
</evidence>
<dbReference type="Gene3D" id="1.10.10.10">
    <property type="entry name" value="Winged helix-like DNA-binding domain superfamily/Winged helix DNA-binding domain"/>
    <property type="match status" value="1"/>
</dbReference>
<sequence>MIERHEVEAFLTLADELHFGRTAERLHVSTARISQTIRKLERRVGVPLFRRTSRRVALTAVGRQLQEELRPAWEGMGTALQRAIEAGRGLSGTLDVAFLSAAAAQLLVGATQVFRDRAPDCDVRIREAQAGQLLPWLRSGEIDLALSALPVSEPDIASGLVLVREARMLAVPAIHPFAHRSSILAEDLARVRLIQLPDQAAIPPQHADRTPGAPLTAPGPTAGTFQEALTLVGAGQGALPVGAHARRYYVRPDITYIPVSDAPPLAWGLIWAADRSTARVRAFAEAAAALAHGHA</sequence>
<dbReference type="OrthoDB" id="79118at2"/>
<keyword evidence="7" id="KW-1185">Reference proteome</keyword>
<dbReference type="InterPro" id="IPR000847">
    <property type="entry name" value="LysR_HTH_N"/>
</dbReference>
<gene>
    <name evidence="6" type="ORF">SSP24_74580</name>
</gene>
<dbReference type="GO" id="GO:0003700">
    <property type="term" value="F:DNA-binding transcription factor activity"/>
    <property type="evidence" value="ECO:0007669"/>
    <property type="project" value="InterPro"/>
</dbReference>
<dbReference type="PROSITE" id="PS50931">
    <property type="entry name" value="HTH_LYSR"/>
    <property type="match status" value="1"/>
</dbReference>
<dbReference type="RefSeq" id="WP_141314816.1">
    <property type="nucleotide sequence ID" value="NZ_BJND01000082.1"/>
</dbReference>
<dbReference type="GO" id="GO:0003677">
    <property type="term" value="F:DNA binding"/>
    <property type="evidence" value="ECO:0007669"/>
    <property type="project" value="UniProtKB-KW"/>
</dbReference>
<keyword evidence="4" id="KW-0804">Transcription</keyword>
<dbReference type="CDD" id="cd08414">
    <property type="entry name" value="PBP2_LTTR_aromatics_like"/>
    <property type="match status" value="1"/>
</dbReference>
<dbReference type="PANTHER" id="PTHR30346">
    <property type="entry name" value="TRANSCRIPTIONAL DUAL REGULATOR HCAR-RELATED"/>
    <property type="match status" value="1"/>
</dbReference>
<dbReference type="EMBL" id="BJND01000082">
    <property type="protein sequence ID" value="GEC09803.1"/>
    <property type="molecule type" value="Genomic_DNA"/>
</dbReference>
<dbReference type="Pfam" id="PF03466">
    <property type="entry name" value="LysR_substrate"/>
    <property type="match status" value="1"/>
</dbReference>
<dbReference type="FunFam" id="1.10.10.10:FF:000001">
    <property type="entry name" value="LysR family transcriptional regulator"/>
    <property type="match status" value="1"/>
</dbReference>
<accession>A0A4Y3VT46</accession>
<reference evidence="6 7" key="1">
    <citation type="submission" date="2019-06" db="EMBL/GenBank/DDBJ databases">
        <title>Whole genome shotgun sequence of Streptomyces spinoverrucosus NBRC 14228.</title>
        <authorList>
            <person name="Hosoyama A."/>
            <person name="Uohara A."/>
            <person name="Ohji S."/>
            <person name="Ichikawa N."/>
        </authorList>
    </citation>
    <scope>NUCLEOTIDE SEQUENCE [LARGE SCALE GENOMIC DNA]</scope>
    <source>
        <strain evidence="6 7">NBRC 14228</strain>
    </source>
</reference>
<comment type="similarity">
    <text evidence="1">Belongs to the LysR transcriptional regulatory family.</text>
</comment>
<evidence type="ECO:0000256" key="2">
    <source>
        <dbReference type="ARBA" id="ARBA00023015"/>
    </source>
</evidence>
<evidence type="ECO:0000256" key="4">
    <source>
        <dbReference type="ARBA" id="ARBA00023163"/>
    </source>
</evidence>
<evidence type="ECO:0000259" key="5">
    <source>
        <dbReference type="PROSITE" id="PS50931"/>
    </source>
</evidence>
<dbReference type="SUPFAM" id="SSF46785">
    <property type="entry name" value="Winged helix' DNA-binding domain"/>
    <property type="match status" value="1"/>
</dbReference>
<name>A0A4Y3VT46_9ACTN</name>
<comment type="caution">
    <text evidence="6">The sequence shown here is derived from an EMBL/GenBank/DDBJ whole genome shotgun (WGS) entry which is preliminary data.</text>
</comment>
<organism evidence="6 7">
    <name type="scientific">Streptomyces spinoverrucosus</name>
    <dbReference type="NCBI Taxonomy" id="284043"/>
    <lineage>
        <taxon>Bacteria</taxon>
        <taxon>Bacillati</taxon>
        <taxon>Actinomycetota</taxon>
        <taxon>Actinomycetes</taxon>
        <taxon>Kitasatosporales</taxon>
        <taxon>Streptomycetaceae</taxon>
        <taxon>Streptomyces</taxon>
    </lineage>
</organism>
<keyword evidence="3" id="KW-0238">DNA-binding</keyword>
<dbReference type="Proteomes" id="UP000317881">
    <property type="component" value="Unassembled WGS sequence"/>
</dbReference>
<dbReference type="AlphaFoldDB" id="A0A4Y3VT46"/>
<dbReference type="PANTHER" id="PTHR30346:SF0">
    <property type="entry name" value="HCA OPERON TRANSCRIPTIONAL ACTIVATOR HCAR"/>
    <property type="match status" value="1"/>
</dbReference>
<proteinExistence type="inferred from homology"/>
<dbReference type="InterPro" id="IPR036390">
    <property type="entry name" value="WH_DNA-bd_sf"/>
</dbReference>
<evidence type="ECO:0000313" key="7">
    <source>
        <dbReference type="Proteomes" id="UP000317881"/>
    </source>
</evidence>
<feature type="domain" description="HTH lysR-type" evidence="5">
    <location>
        <begin position="1"/>
        <end position="59"/>
    </location>
</feature>
<dbReference type="Gene3D" id="3.40.190.10">
    <property type="entry name" value="Periplasmic binding protein-like II"/>
    <property type="match status" value="2"/>
</dbReference>
<protein>
    <submittedName>
        <fullName evidence="6">LysR family transcriptional regulator</fullName>
    </submittedName>
</protein>
<evidence type="ECO:0000256" key="3">
    <source>
        <dbReference type="ARBA" id="ARBA00023125"/>
    </source>
</evidence>
<dbReference type="InterPro" id="IPR005119">
    <property type="entry name" value="LysR_subst-bd"/>
</dbReference>
<keyword evidence="2" id="KW-0805">Transcription regulation</keyword>